<dbReference type="EMBL" id="JACOOJ010000005">
    <property type="protein sequence ID" value="MBC5632097.1"/>
    <property type="molecule type" value="Genomic_DNA"/>
</dbReference>
<proteinExistence type="predicted"/>
<dbReference type="RefSeq" id="WP_186928878.1">
    <property type="nucleotide sequence ID" value="NZ_JACOOJ010000005.1"/>
</dbReference>
<evidence type="ECO:0000313" key="1">
    <source>
        <dbReference type="EMBL" id="MBC5632097.1"/>
    </source>
</evidence>
<name>A0ABR7DMD2_9BACT</name>
<gene>
    <name evidence="1" type="ORF">H8S65_04825</name>
</gene>
<evidence type="ECO:0008006" key="3">
    <source>
        <dbReference type="Google" id="ProtNLM"/>
    </source>
</evidence>
<organism evidence="1 2">
    <name type="scientific">Parabacteroides hominis</name>
    <dbReference type="NCBI Taxonomy" id="2763057"/>
    <lineage>
        <taxon>Bacteria</taxon>
        <taxon>Pseudomonadati</taxon>
        <taxon>Bacteroidota</taxon>
        <taxon>Bacteroidia</taxon>
        <taxon>Bacteroidales</taxon>
        <taxon>Tannerellaceae</taxon>
        <taxon>Parabacteroides</taxon>
    </lineage>
</organism>
<accession>A0ABR7DMD2</accession>
<evidence type="ECO:0000313" key="2">
    <source>
        <dbReference type="Proteomes" id="UP000651475"/>
    </source>
</evidence>
<comment type="caution">
    <text evidence="1">The sequence shown here is derived from an EMBL/GenBank/DDBJ whole genome shotgun (WGS) entry which is preliminary data.</text>
</comment>
<reference evidence="1 2" key="1">
    <citation type="submission" date="2020-08" db="EMBL/GenBank/DDBJ databases">
        <title>Genome public.</title>
        <authorList>
            <person name="Liu C."/>
            <person name="Sun Q."/>
        </authorList>
    </citation>
    <scope>NUCLEOTIDE SEQUENCE [LARGE SCALE GENOMIC DNA]</scope>
    <source>
        <strain evidence="1 2">NSJ-79</strain>
    </source>
</reference>
<protein>
    <recommendedName>
        <fullName evidence="3">Demethylase</fullName>
    </recommendedName>
</protein>
<sequence>MSQVLIDETKKALGYTEVQVKCGDCKYASEYEDQGGLWNWSCDYNNVCSFCVKAYAHCDKFERRINP</sequence>
<keyword evidence="2" id="KW-1185">Reference proteome</keyword>
<dbReference type="Proteomes" id="UP000651475">
    <property type="component" value="Unassembled WGS sequence"/>
</dbReference>